<dbReference type="PANTHER" id="PTHR23150:SF19">
    <property type="entry name" value="FORMYLGLYCINE-GENERATING ENZYME"/>
    <property type="match status" value="1"/>
</dbReference>
<dbReference type="InterPro" id="IPR042095">
    <property type="entry name" value="SUMF_sf"/>
</dbReference>
<reference evidence="2" key="1">
    <citation type="submission" date="2021-05" db="EMBL/GenBank/DDBJ databases">
        <title>Energy efficiency and biological interactions define the core microbiome of deep oligotrophic groundwater.</title>
        <authorList>
            <person name="Mehrshad M."/>
            <person name="Lopez-Fernandez M."/>
            <person name="Bell E."/>
            <person name="Bernier-Latmani R."/>
            <person name="Bertilsson S."/>
            <person name="Dopson M."/>
        </authorList>
    </citation>
    <scope>NUCLEOTIDE SEQUENCE</scope>
    <source>
        <strain evidence="2">Modern_marine.mb.64</strain>
    </source>
</reference>
<dbReference type="InterPro" id="IPR051043">
    <property type="entry name" value="Sulfatase_Mod_Factor_Kinase"/>
</dbReference>
<dbReference type="InterPro" id="IPR005532">
    <property type="entry name" value="SUMF_dom"/>
</dbReference>
<accession>A0A948W7M6</accession>
<protein>
    <submittedName>
        <fullName evidence="2">Formylglycine-generating enzyme family protein</fullName>
    </submittedName>
</protein>
<dbReference type="InterPro" id="IPR016187">
    <property type="entry name" value="CTDL_fold"/>
</dbReference>
<dbReference type="GO" id="GO:0120147">
    <property type="term" value="F:formylglycine-generating oxidase activity"/>
    <property type="evidence" value="ECO:0007669"/>
    <property type="project" value="TreeGrafter"/>
</dbReference>
<dbReference type="SUPFAM" id="SSF56436">
    <property type="entry name" value="C-type lectin-like"/>
    <property type="match status" value="1"/>
</dbReference>
<dbReference type="EMBL" id="JAHJDP010000077">
    <property type="protein sequence ID" value="MBU2691796.1"/>
    <property type="molecule type" value="Genomic_DNA"/>
</dbReference>
<evidence type="ECO:0000259" key="1">
    <source>
        <dbReference type="Pfam" id="PF03781"/>
    </source>
</evidence>
<dbReference type="Gene3D" id="3.90.1580.10">
    <property type="entry name" value="paralog of FGE (formylglycine-generating enzyme)"/>
    <property type="match status" value="1"/>
</dbReference>
<dbReference type="Proteomes" id="UP000777784">
    <property type="component" value="Unassembled WGS sequence"/>
</dbReference>
<evidence type="ECO:0000313" key="3">
    <source>
        <dbReference type="Proteomes" id="UP000777784"/>
    </source>
</evidence>
<dbReference type="AlphaFoldDB" id="A0A948W7M6"/>
<gene>
    <name evidence="2" type="ORF">KJ970_12820</name>
</gene>
<comment type="caution">
    <text evidence="2">The sequence shown here is derived from an EMBL/GenBank/DDBJ whole genome shotgun (WGS) entry which is preliminary data.</text>
</comment>
<proteinExistence type="predicted"/>
<feature type="domain" description="Sulfatase-modifying factor enzyme-like" evidence="1">
    <location>
        <begin position="27"/>
        <end position="247"/>
    </location>
</feature>
<organism evidence="2 3">
    <name type="scientific">Eiseniibacteriota bacterium</name>
    <dbReference type="NCBI Taxonomy" id="2212470"/>
    <lineage>
        <taxon>Bacteria</taxon>
        <taxon>Candidatus Eiseniibacteriota</taxon>
    </lineage>
</organism>
<evidence type="ECO:0000313" key="2">
    <source>
        <dbReference type="EMBL" id="MBU2691796.1"/>
    </source>
</evidence>
<dbReference type="PANTHER" id="PTHR23150">
    <property type="entry name" value="SULFATASE MODIFYING FACTOR 1, 2"/>
    <property type="match status" value="1"/>
</dbReference>
<dbReference type="Pfam" id="PF03781">
    <property type="entry name" value="FGE-sulfatase"/>
    <property type="match status" value="1"/>
</dbReference>
<name>A0A948W7M6_UNCEI</name>
<sequence>MIWIAPTAAENKTSKSFQIYPGVTMDFALITAGVFEMGSPDDEEGHRPEQGPLHTVEISHTFWLGIHEVTQAQWIGVMGDNPSYFKSDSLNPVEMLDYATALAFLAKLNTHAGKEIYRLPTEAEWEYACRAGTETRFYHGVATDGVEDYAWCRDNSGKRTHPVAQKEPNPWGLYDMNGNVWEWCHDWYGEDYYDTEPIVDPTGPAFGKYRVVRGGSWGSLAGQCSSPHRAYSLAEKGTSMFGLRVVRVEE</sequence>